<evidence type="ECO:0000313" key="4">
    <source>
        <dbReference type="EMBL" id="KAB8077789.1"/>
    </source>
</evidence>
<gene>
    <name evidence="4" type="ORF">BDV29DRAFT_198272</name>
</gene>
<dbReference type="PANTHER" id="PTHR11603">
    <property type="entry name" value="AAA FAMILY ATPASE"/>
    <property type="match status" value="1"/>
</dbReference>
<dbReference type="PANTHER" id="PTHR11603:SF132">
    <property type="entry name" value="C2H2-TYPE DOMAIN-CONTAINING PROTEIN"/>
    <property type="match status" value="1"/>
</dbReference>
<dbReference type="Pfam" id="PF17863">
    <property type="entry name" value="AAA_lid_2"/>
    <property type="match status" value="1"/>
</dbReference>
<dbReference type="Proteomes" id="UP000326565">
    <property type="component" value="Unassembled WGS sequence"/>
</dbReference>
<evidence type="ECO:0000256" key="2">
    <source>
        <dbReference type="ARBA" id="ARBA00023444"/>
    </source>
</evidence>
<evidence type="ECO:0000259" key="3">
    <source>
        <dbReference type="Pfam" id="PF17863"/>
    </source>
</evidence>
<keyword evidence="5" id="KW-1185">Reference proteome</keyword>
<organism evidence="4 5">
    <name type="scientific">Aspergillus leporis</name>
    <dbReference type="NCBI Taxonomy" id="41062"/>
    <lineage>
        <taxon>Eukaryota</taxon>
        <taxon>Fungi</taxon>
        <taxon>Dikarya</taxon>
        <taxon>Ascomycota</taxon>
        <taxon>Pezizomycotina</taxon>
        <taxon>Eurotiomycetes</taxon>
        <taxon>Eurotiomycetidae</taxon>
        <taxon>Eurotiales</taxon>
        <taxon>Aspergillaceae</taxon>
        <taxon>Aspergillus</taxon>
        <taxon>Aspergillus subgen. Circumdati</taxon>
    </lineage>
</organism>
<dbReference type="Gene3D" id="1.10.8.80">
    <property type="entry name" value="Magnesium chelatase subunit I, C-Terminal domain"/>
    <property type="match status" value="1"/>
</dbReference>
<reference evidence="4 5" key="1">
    <citation type="submission" date="2019-04" db="EMBL/GenBank/DDBJ databases">
        <title>Friends and foes A comparative genomics study of 23 Aspergillus species from section Flavi.</title>
        <authorList>
            <consortium name="DOE Joint Genome Institute"/>
            <person name="Kjaerbolling I."/>
            <person name="Vesth T."/>
            <person name="Frisvad J.C."/>
            <person name="Nybo J.L."/>
            <person name="Theobald S."/>
            <person name="Kildgaard S."/>
            <person name="Isbrandt T."/>
            <person name="Kuo A."/>
            <person name="Sato A."/>
            <person name="Lyhne E.K."/>
            <person name="Kogle M.E."/>
            <person name="Wiebenga A."/>
            <person name="Kun R.S."/>
            <person name="Lubbers R.J."/>
            <person name="Makela M.R."/>
            <person name="Barry K."/>
            <person name="Chovatia M."/>
            <person name="Clum A."/>
            <person name="Daum C."/>
            <person name="Haridas S."/>
            <person name="He G."/>
            <person name="LaButti K."/>
            <person name="Lipzen A."/>
            <person name="Mondo S."/>
            <person name="Riley R."/>
            <person name="Salamov A."/>
            <person name="Simmons B.A."/>
            <person name="Magnuson J.K."/>
            <person name="Henrissat B."/>
            <person name="Mortensen U.H."/>
            <person name="Larsen T.O."/>
            <person name="Devries R.P."/>
            <person name="Grigoriev I.V."/>
            <person name="Machida M."/>
            <person name="Baker S.E."/>
            <person name="Andersen M.R."/>
        </authorList>
    </citation>
    <scope>NUCLEOTIDE SEQUENCE [LARGE SCALE GENOMIC DNA]</scope>
    <source>
        <strain evidence="4 5">CBS 151.66</strain>
    </source>
</reference>
<dbReference type="AlphaFoldDB" id="A0A5N5XAP0"/>
<comment type="pathway">
    <text evidence="2">Porphyrin-containing compound metabolism.</text>
</comment>
<dbReference type="InterPro" id="IPR052041">
    <property type="entry name" value="Nucleic_acid_metab_PIN/TRAM"/>
</dbReference>
<dbReference type="EC" id="6.6.1.1" evidence="1"/>
<accession>A0A5N5XAP0</accession>
<proteinExistence type="predicted"/>
<evidence type="ECO:0000256" key="1">
    <source>
        <dbReference type="ARBA" id="ARBA00012825"/>
    </source>
</evidence>
<evidence type="ECO:0000313" key="5">
    <source>
        <dbReference type="Proteomes" id="UP000326565"/>
    </source>
</evidence>
<feature type="domain" description="ChlI/MoxR AAA lid" evidence="3">
    <location>
        <begin position="242"/>
        <end position="301"/>
    </location>
</feature>
<dbReference type="OrthoDB" id="5582146at2759"/>
<sequence length="335" mass="37085">MDDLAEISSLVRELSDLELALYICLAAREHCRIDTTTSSINDVAKELALICTNTFDLSYAIIDCSAATSLDDFCLEIISADARRSAQPNDVANRVVNVVIAKSFDRVDDDIQLHALELMRSKKVAAHMGFLEAPEDFLFIPLIMRKLEHDQPILNFHLNDHIIISHFHDSTDDFVYLEENIDWLSDGQVSASSVVRKPHAPLLKGHPTIDRMAMVKLQQAAVSATVGADVVRYQQDIVVFLRLSRAVAGGISTRSSVHFKKLSKLLAVLHGNDYVTPSIVALAAKKVFRHRIVVAKPEDDRSLQYGSDLKAVAQILSYATPDTILDSVLTLEAPL</sequence>
<dbReference type="EMBL" id="ML732165">
    <property type="protein sequence ID" value="KAB8077789.1"/>
    <property type="molecule type" value="Genomic_DNA"/>
</dbReference>
<protein>
    <recommendedName>
        <fullName evidence="1">magnesium chelatase</fullName>
        <ecNumber evidence="1">6.6.1.1</ecNumber>
    </recommendedName>
</protein>
<name>A0A5N5XAP0_9EURO</name>
<dbReference type="GO" id="GO:0016851">
    <property type="term" value="F:magnesium chelatase activity"/>
    <property type="evidence" value="ECO:0007669"/>
    <property type="project" value="UniProtKB-EC"/>
</dbReference>
<dbReference type="InterPro" id="IPR041628">
    <property type="entry name" value="ChlI/MoxR_AAA_lid"/>
</dbReference>